<dbReference type="Proteomes" id="UP000235093">
    <property type="component" value="Unassembled WGS sequence"/>
</dbReference>
<organism evidence="1 2">
    <name type="scientific">Mediterraneibacter gnavus</name>
    <name type="common">Ruminococcus gnavus</name>
    <dbReference type="NCBI Taxonomy" id="33038"/>
    <lineage>
        <taxon>Bacteria</taxon>
        <taxon>Bacillati</taxon>
        <taxon>Bacillota</taxon>
        <taxon>Clostridia</taxon>
        <taxon>Lachnospirales</taxon>
        <taxon>Lachnospiraceae</taxon>
        <taxon>Mediterraneibacter</taxon>
    </lineage>
</organism>
<reference evidence="1 2" key="1">
    <citation type="journal article" date="2017" name="Genome Med.">
        <title>A novel Ruminococcus gnavus clade enriched in inflammatory bowel disease patients.</title>
        <authorList>
            <person name="Hall A.B."/>
            <person name="Yassour M."/>
            <person name="Sauk J."/>
            <person name="Garner A."/>
            <person name="Jiang X."/>
            <person name="Arthur T."/>
            <person name="Lagoudas G.K."/>
            <person name="Vatanen T."/>
            <person name="Fornelos N."/>
            <person name="Wilson R."/>
            <person name="Bertha M."/>
            <person name="Cohen M."/>
            <person name="Garber J."/>
            <person name="Khalili H."/>
            <person name="Gevers D."/>
            <person name="Ananthakrishnan A.N."/>
            <person name="Kugathasan S."/>
            <person name="Lander E.S."/>
            <person name="Blainey P."/>
            <person name="Vlamakis H."/>
            <person name="Xavier R.J."/>
            <person name="Huttenhower C."/>
        </authorList>
    </citation>
    <scope>NUCLEOTIDE SEQUENCE [LARGE SCALE GENOMIC DNA]</scope>
    <source>
        <strain evidence="1 2">RJX1125</strain>
    </source>
</reference>
<dbReference type="InterPro" id="IPR021146">
    <property type="entry name" value="Phage_gp6-like_head-tail"/>
</dbReference>
<sequence length="91" mass="10647">MVVTLDEMKKYLRVDFDDDDVLLRNIMESAQTLCMDVARITDEDVFEEEPCARIAVMYAVAYLYEHREEADYHALTLSLRSLLFGCRQEGF</sequence>
<evidence type="ECO:0000313" key="2">
    <source>
        <dbReference type="Proteomes" id="UP000235093"/>
    </source>
</evidence>
<name>A0A2N5PHQ9_MEDGN</name>
<dbReference type="InterPro" id="IPR006450">
    <property type="entry name" value="Phage_HK97_gp6-like"/>
</dbReference>
<accession>A0A2N5PHQ9</accession>
<dbReference type="Pfam" id="PF05135">
    <property type="entry name" value="Phage_connect_1"/>
    <property type="match status" value="1"/>
</dbReference>
<proteinExistence type="predicted"/>
<dbReference type="RefSeq" id="WP_101884024.1">
    <property type="nucleotide sequence ID" value="NZ_JAPRAW010000006.1"/>
</dbReference>
<gene>
    <name evidence="1" type="ORF">CDL23_09340</name>
</gene>
<dbReference type="NCBIfam" id="TIGR01560">
    <property type="entry name" value="put_DNA_pack"/>
    <property type="match status" value="1"/>
</dbReference>
<evidence type="ECO:0000313" key="1">
    <source>
        <dbReference type="EMBL" id="PLT74623.1"/>
    </source>
</evidence>
<dbReference type="Gene3D" id="1.10.3230.30">
    <property type="entry name" value="Phage gp6-like head-tail connector protein"/>
    <property type="match status" value="1"/>
</dbReference>
<comment type="caution">
    <text evidence="1">The sequence shown here is derived from an EMBL/GenBank/DDBJ whole genome shotgun (WGS) entry which is preliminary data.</text>
</comment>
<dbReference type="AlphaFoldDB" id="A0A2N5PHQ9"/>
<dbReference type="EMBL" id="NIHT01000013">
    <property type="protein sequence ID" value="PLT74623.1"/>
    <property type="molecule type" value="Genomic_DNA"/>
</dbReference>
<protein>
    <submittedName>
        <fullName evidence="1">AraC family transcriptional regulator</fullName>
    </submittedName>
</protein>